<keyword evidence="7" id="KW-0966">Cell projection</keyword>
<evidence type="ECO:0000256" key="2">
    <source>
        <dbReference type="ARBA" id="ARBA00004138"/>
    </source>
</evidence>
<evidence type="ECO:0000313" key="9">
    <source>
        <dbReference type="EMBL" id="GBP89162.1"/>
    </source>
</evidence>
<evidence type="ECO:0000256" key="8">
    <source>
        <dbReference type="ARBA" id="ARBA00024433"/>
    </source>
</evidence>
<dbReference type="Proteomes" id="UP000299102">
    <property type="component" value="Unassembled WGS sequence"/>
</dbReference>
<dbReference type="PROSITE" id="PS51450">
    <property type="entry name" value="LRR"/>
    <property type="match status" value="1"/>
</dbReference>
<evidence type="ECO:0000256" key="3">
    <source>
        <dbReference type="ARBA" id="ARBA00006453"/>
    </source>
</evidence>
<sequence>MQLLTGDLEELRKCSNLSVLDLSYNRLEDPLVVDVLADMAMLKVLVLTGNPLVRQVPAYRKTMTLRLSQLLNLDHRPVFPRDRACAEAWLRGGIEEEIAERKRL</sequence>
<keyword evidence="6" id="KW-0969">Cilium</keyword>
<dbReference type="InterPro" id="IPR050576">
    <property type="entry name" value="Cilia_flagella_integrity"/>
</dbReference>
<evidence type="ECO:0000256" key="6">
    <source>
        <dbReference type="ARBA" id="ARBA00023069"/>
    </source>
</evidence>
<keyword evidence="4" id="KW-0433">Leucine-rich repeat</keyword>
<proteinExistence type="inferred from homology"/>
<dbReference type="OrthoDB" id="1904536at2759"/>
<dbReference type="SUPFAM" id="SSF52058">
    <property type="entry name" value="L domain-like"/>
    <property type="match status" value="1"/>
</dbReference>
<comment type="function">
    <text evidence="1">Cilium-specific protein required for cilia structures.</text>
</comment>
<dbReference type="STRING" id="151549.A0A4C1ZPA0"/>
<dbReference type="InterPro" id="IPR032675">
    <property type="entry name" value="LRR_dom_sf"/>
</dbReference>
<accession>A0A4C1ZPA0</accession>
<comment type="subcellular location">
    <subcellularLocation>
        <location evidence="2">Cell projection</location>
        <location evidence="2">Cilium</location>
    </subcellularLocation>
</comment>
<evidence type="ECO:0000256" key="1">
    <source>
        <dbReference type="ARBA" id="ARBA00003843"/>
    </source>
</evidence>
<organism evidence="9 10">
    <name type="scientific">Eumeta variegata</name>
    <name type="common">Bagworm moth</name>
    <name type="synonym">Eumeta japonica</name>
    <dbReference type="NCBI Taxonomy" id="151549"/>
    <lineage>
        <taxon>Eukaryota</taxon>
        <taxon>Metazoa</taxon>
        <taxon>Ecdysozoa</taxon>
        <taxon>Arthropoda</taxon>
        <taxon>Hexapoda</taxon>
        <taxon>Insecta</taxon>
        <taxon>Pterygota</taxon>
        <taxon>Neoptera</taxon>
        <taxon>Endopterygota</taxon>
        <taxon>Lepidoptera</taxon>
        <taxon>Glossata</taxon>
        <taxon>Ditrysia</taxon>
        <taxon>Tineoidea</taxon>
        <taxon>Psychidae</taxon>
        <taxon>Oiketicinae</taxon>
        <taxon>Eumeta</taxon>
    </lineage>
</organism>
<name>A0A4C1ZPA0_EUMVA</name>
<evidence type="ECO:0000256" key="5">
    <source>
        <dbReference type="ARBA" id="ARBA00022737"/>
    </source>
</evidence>
<protein>
    <recommendedName>
        <fullName evidence="8">Dynein axonemal assembly factor 1 homolog</fullName>
    </recommendedName>
</protein>
<comment type="caution">
    <text evidence="9">The sequence shown here is derived from an EMBL/GenBank/DDBJ whole genome shotgun (WGS) entry which is preliminary data.</text>
</comment>
<dbReference type="PANTHER" id="PTHR45973:SF9">
    <property type="entry name" value="LEUCINE-RICH REPEAT-CONTAINING PROTEIN 46"/>
    <property type="match status" value="1"/>
</dbReference>
<evidence type="ECO:0000313" key="10">
    <source>
        <dbReference type="Proteomes" id="UP000299102"/>
    </source>
</evidence>
<dbReference type="Gene3D" id="3.80.10.10">
    <property type="entry name" value="Ribonuclease Inhibitor"/>
    <property type="match status" value="1"/>
</dbReference>
<dbReference type="EMBL" id="BGZK01001979">
    <property type="protein sequence ID" value="GBP89162.1"/>
    <property type="molecule type" value="Genomic_DNA"/>
</dbReference>
<dbReference type="GO" id="GO:0005929">
    <property type="term" value="C:cilium"/>
    <property type="evidence" value="ECO:0007669"/>
    <property type="project" value="UniProtKB-SubCell"/>
</dbReference>
<reference evidence="9 10" key="1">
    <citation type="journal article" date="2019" name="Commun. Biol.">
        <title>The bagworm genome reveals a unique fibroin gene that provides high tensile strength.</title>
        <authorList>
            <person name="Kono N."/>
            <person name="Nakamura H."/>
            <person name="Ohtoshi R."/>
            <person name="Tomita M."/>
            <person name="Numata K."/>
            <person name="Arakawa K."/>
        </authorList>
    </citation>
    <scope>NUCLEOTIDE SEQUENCE [LARGE SCALE GENOMIC DNA]</scope>
</reference>
<dbReference type="InterPro" id="IPR001611">
    <property type="entry name" value="Leu-rich_rpt"/>
</dbReference>
<keyword evidence="10" id="KW-1185">Reference proteome</keyword>
<gene>
    <name evidence="9" type="ORF">EVAR_70205_1</name>
</gene>
<evidence type="ECO:0000256" key="7">
    <source>
        <dbReference type="ARBA" id="ARBA00023273"/>
    </source>
</evidence>
<dbReference type="PANTHER" id="PTHR45973">
    <property type="entry name" value="PROTEIN PHOSPHATASE 1 REGULATORY SUBUNIT SDS22-RELATED"/>
    <property type="match status" value="1"/>
</dbReference>
<keyword evidence="5" id="KW-0677">Repeat</keyword>
<comment type="similarity">
    <text evidence="3">Belongs to the DNAAF1 family.</text>
</comment>
<dbReference type="AlphaFoldDB" id="A0A4C1ZPA0"/>
<evidence type="ECO:0000256" key="4">
    <source>
        <dbReference type="ARBA" id="ARBA00022614"/>
    </source>
</evidence>